<dbReference type="GO" id="GO:0006508">
    <property type="term" value="P:proteolysis"/>
    <property type="evidence" value="ECO:0007669"/>
    <property type="project" value="UniProtKB-KW"/>
</dbReference>
<evidence type="ECO:0000256" key="3">
    <source>
        <dbReference type="ARBA" id="ARBA00022801"/>
    </source>
</evidence>
<dbReference type="GO" id="GO:0008233">
    <property type="term" value="F:peptidase activity"/>
    <property type="evidence" value="ECO:0007669"/>
    <property type="project" value="UniProtKB-KW"/>
</dbReference>
<accession>A0A8S0SFE4</accession>
<dbReference type="Pfam" id="PF04586">
    <property type="entry name" value="Peptidase_S78"/>
    <property type="match status" value="1"/>
</dbReference>
<dbReference type="Gramene" id="OE9A046009T1">
    <property type="protein sequence ID" value="OE9A046009C1"/>
    <property type="gene ID" value="OE9A046009"/>
</dbReference>
<keyword evidence="6" id="KW-1185">Reference proteome</keyword>
<dbReference type="OrthoDB" id="8112077at2759"/>
<dbReference type="Proteomes" id="UP000594638">
    <property type="component" value="Unassembled WGS sequence"/>
</dbReference>
<evidence type="ECO:0000256" key="1">
    <source>
        <dbReference type="ARBA" id="ARBA00022612"/>
    </source>
</evidence>
<dbReference type="InterPro" id="IPR006433">
    <property type="entry name" value="Prohead_protease"/>
</dbReference>
<keyword evidence="2" id="KW-0645">Protease</keyword>
<gene>
    <name evidence="5" type="ORF">OLEA9_A046009</name>
</gene>
<dbReference type="AlphaFoldDB" id="A0A8S0SFE4"/>
<dbReference type="InterPro" id="IPR054613">
    <property type="entry name" value="Peptidase_S78_dom"/>
</dbReference>
<proteinExistence type="predicted"/>
<sequence>PNADQTAAEFWQGVVACIDLWGNAYAEIERASDGRVIALTPLRSDRMTVYRDANGARRYRYNDQWGVQQDWAEDKVFHVRGFTVGGDVGLSAITYGRQTLGSAAAADETAAKTFANGMMPSGFVSPAVGAKSTPAQREEMMELFQKFAGSTQAGRVMPLPDGWTFNASTMKPEDAQLLETRSFNVEEICRWFDVLPVLIGHAAAGQTMWGSGIEQLMIGWLTLNLRPLLASIEQAIAKQLLPVGARQSIYPEFNLDGLLRADSAGRAALYSVQAQNERGRLRRSIMNLTYAPLEVKFAEDAPAGTFSGYGAVFGNQDSHGDVIKPGAFAESIAERKASGRPVPMHLMHRIFGGDGLPVGVWTSLAEDDHGLKVEGKISGMNTDAGKLLHERIKDGALGGMSIGYKVKPGGAILGTKAGEPKRTLTNLDLKEISLVDDPSNALSRVDEVKAALMAGERDKAATAVANAMRLHDKNMNGAFYEGANVKDRAVLMNHLRDAHEALTGQRSPDGLDGWKSMPTTIREFEACLREEFKLSHAQARSVAETVFKTSLPRDEEVDPANSAEALLRALSTD</sequence>
<keyword evidence="3" id="KW-0378">Hydrolase</keyword>
<reference evidence="5 6" key="1">
    <citation type="submission" date="2019-12" db="EMBL/GenBank/DDBJ databases">
        <authorList>
            <person name="Alioto T."/>
            <person name="Alioto T."/>
            <person name="Gomez Garrido J."/>
        </authorList>
    </citation>
    <scope>NUCLEOTIDE SEQUENCE [LARGE SCALE GENOMIC DNA]</scope>
</reference>
<dbReference type="NCBIfam" id="TIGR01543">
    <property type="entry name" value="proheadase_HK97"/>
    <property type="match status" value="1"/>
</dbReference>
<dbReference type="EMBL" id="CACTIH010004655">
    <property type="protein sequence ID" value="CAA2991070.1"/>
    <property type="molecule type" value="Genomic_DNA"/>
</dbReference>
<keyword evidence="1" id="KW-1188">Viral release from host cell</keyword>
<evidence type="ECO:0000313" key="5">
    <source>
        <dbReference type="EMBL" id="CAA2991070.1"/>
    </source>
</evidence>
<protein>
    <recommendedName>
        <fullName evidence="4">Prohead serine protease domain-containing protein</fullName>
    </recommendedName>
</protein>
<dbReference type="InterPro" id="IPR006427">
    <property type="entry name" value="Portal_HK97"/>
</dbReference>
<feature type="non-terminal residue" evidence="5">
    <location>
        <position position="1"/>
    </location>
</feature>
<organism evidence="5 6">
    <name type="scientific">Olea europaea subsp. europaea</name>
    <dbReference type="NCBI Taxonomy" id="158383"/>
    <lineage>
        <taxon>Eukaryota</taxon>
        <taxon>Viridiplantae</taxon>
        <taxon>Streptophyta</taxon>
        <taxon>Embryophyta</taxon>
        <taxon>Tracheophyta</taxon>
        <taxon>Spermatophyta</taxon>
        <taxon>Magnoliopsida</taxon>
        <taxon>eudicotyledons</taxon>
        <taxon>Gunneridae</taxon>
        <taxon>Pentapetalae</taxon>
        <taxon>asterids</taxon>
        <taxon>lamiids</taxon>
        <taxon>Lamiales</taxon>
        <taxon>Oleaceae</taxon>
        <taxon>Oleeae</taxon>
        <taxon>Olea</taxon>
    </lineage>
</organism>
<dbReference type="InterPro" id="IPR006944">
    <property type="entry name" value="Phage/GTA_portal"/>
</dbReference>
<comment type="caution">
    <text evidence="5">The sequence shown here is derived from an EMBL/GenBank/DDBJ whole genome shotgun (WGS) entry which is preliminary data.</text>
</comment>
<evidence type="ECO:0000313" key="6">
    <source>
        <dbReference type="Proteomes" id="UP000594638"/>
    </source>
</evidence>
<dbReference type="Pfam" id="PF04860">
    <property type="entry name" value="Phage_portal"/>
    <property type="match status" value="1"/>
</dbReference>
<evidence type="ECO:0000259" key="4">
    <source>
        <dbReference type="Pfam" id="PF04586"/>
    </source>
</evidence>
<feature type="domain" description="Prohead serine protease" evidence="4">
    <location>
        <begin position="294"/>
        <end position="449"/>
    </location>
</feature>
<name>A0A8S0SFE4_OLEEU</name>
<evidence type="ECO:0000256" key="2">
    <source>
        <dbReference type="ARBA" id="ARBA00022670"/>
    </source>
</evidence>
<dbReference type="NCBIfam" id="TIGR01537">
    <property type="entry name" value="portal_HK97"/>
    <property type="match status" value="1"/>
</dbReference>